<dbReference type="PANTHER" id="PTHR36433:SF2">
    <property type="entry name" value="YXEA FAMILY PROTEIN"/>
    <property type="match status" value="1"/>
</dbReference>
<dbReference type="AlphaFoldDB" id="A0A921FZR7"/>
<dbReference type="PANTHER" id="PTHR36433">
    <property type="entry name" value="HYPOTHETICAL CYTOSOLIC PROTEIN"/>
    <property type="match status" value="1"/>
</dbReference>
<dbReference type="NCBIfam" id="TIGR01655">
    <property type="entry name" value="yxeA_fam"/>
    <property type="match status" value="1"/>
</dbReference>
<dbReference type="EMBL" id="DYWT01000088">
    <property type="protein sequence ID" value="HJF31156.1"/>
    <property type="molecule type" value="Genomic_DNA"/>
</dbReference>
<keyword evidence="1" id="KW-0472">Membrane</keyword>
<dbReference type="InterPro" id="IPR006542">
    <property type="entry name" value="DUF1093"/>
</dbReference>
<comment type="caution">
    <text evidence="2">The sequence shown here is derived from an EMBL/GenBank/DDBJ whole genome shotgun (WGS) entry which is preliminary data.</text>
</comment>
<name>A0A921FZR7_SPOPS</name>
<dbReference type="Pfam" id="PF06486">
    <property type="entry name" value="DUF1093"/>
    <property type="match status" value="1"/>
</dbReference>
<evidence type="ECO:0000313" key="2">
    <source>
        <dbReference type="EMBL" id="HJF31156.1"/>
    </source>
</evidence>
<organism evidence="2 3">
    <name type="scientific">Sporosarcina psychrophila</name>
    <name type="common">Bacillus psychrophilus</name>
    <dbReference type="NCBI Taxonomy" id="1476"/>
    <lineage>
        <taxon>Bacteria</taxon>
        <taxon>Bacillati</taxon>
        <taxon>Bacillota</taxon>
        <taxon>Bacilli</taxon>
        <taxon>Bacillales</taxon>
        <taxon>Caryophanaceae</taxon>
        <taxon>Sporosarcina</taxon>
    </lineage>
</organism>
<evidence type="ECO:0000256" key="1">
    <source>
        <dbReference type="SAM" id="Phobius"/>
    </source>
</evidence>
<evidence type="ECO:0000313" key="3">
    <source>
        <dbReference type="Proteomes" id="UP000698173"/>
    </source>
</evidence>
<gene>
    <name evidence="2" type="ORF">K8V56_05170</name>
</gene>
<dbReference type="InterPro" id="IPR036166">
    <property type="entry name" value="YxeA-like_sf"/>
</dbReference>
<dbReference type="Gene3D" id="2.40.50.480">
    <property type="match status" value="1"/>
</dbReference>
<dbReference type="SUPFAM" id="SSF159121">
    <property type="entry name" value="BC4932-like"/>
    <property type="match status" value="1"/>
</dbReference>
<proteinExistence type="predicted"/>
<reference evidence="2" key="2">
    <citation type="submission" date="2021-09" db="EMBL/GenBank/DDBJ databases">
        <authorList>
            <person name="Gilroy R."/>
        </authorList>
    </citation>
    <scope>NUCLEOTIDE SEQUENCE</scope>
    <source>
        <strain evidence="2">CHK171-7178</strain>
    </source>
</reference>
<dbReference type="Proteomes" id="UP000698173">
    <property type="component" value="Unassembled WGS sequence"/>
</dbReference>
<protein>
    <submittedName>
        <fullName evidence="2">YxeA family protein</fullName>
    </submittedName>
</protein>
<feature type="transmembrane region" description="Helical" evidence="1">
    <location>
        <begin position="6"/>
        <end position="24"/>
    </location>
</feature>
<keyword evidence="1" id="KW-1133">Transmembrane helix</keyword>
<sequence length="118" mass="13463">MKKVIAAIAIIVVIIGFLITFRTVGFNRLGTESYYVQITESGTKLEDKSPGGELYVRYEYTLPAFDKKGNEKEFTFTGGHELRKDAYLELFIKKGKEVTSYQEVKKEEIPTKAKDKLN</sequence>
<reference evidence="2" key="1">
    <citation type="journal article" date="2021" name="PeerJ">
        <title>Extensive microbial diversity within the chicken gut microbiome revealed by metagenomics and culture.</title>
        <authorList>
            <person name="Gilroy R."/>
            <person name="Ravi A."/>
            <person name="Getino M."/>
            <person name="Pursley I."/>
            <person name="Horton D.L."/>
            <person name="Alikhan N.F."/>
            <person name="Baker D."/>
            <person name="Gharbi K."/>
            <person name="Hall N."/>
            <person name="Watson M."/>
            <person name="Adriaenssens E.M."/>
            <person name="Foster-Nyarko E."/>
            <person name="Jarju S."/>
            <person name="Secka A."/>
            <person name="Antonio M."/>
            <person name="Oren A."/>
            <person name="Chaudhuri R.R."/>
            <person name="La Ragione R."/>
            <person name="Hildebrand F."/>
            <person name="Pallen M.J."/>
        </authorList>
    </citation>
    <scope>NUCLEOTIDE SEQUENCE</scope>
    <source>
        <strain evidence="2">CHK171-7178</strain>
    </source>
</reference>
<keyword evidence="1" id="KW-0812">Transmembrane</keyword>
<accession>A0A921FZR7</accession>